<feature type="region of interest" description="Disordered" evidence="1">
    <location>
        <begin position="250"/>
        <end position="455"/>
    </location>
</feature>
<feature type="compositionally biased region" description="Basic residues" evidence="1">
    <location>
        <begin position="85"/>
        <end position="95"/>
    </location>
</feature>
<dbReference type="InterPro" id="IPR013625">
    <property type="entry name" value="PTB"/>
</dbReference>
<dbReference type="InterPro" id="IPR011993">
    <property type="entry name" value="PH-like_dom_sf"/>
</dbReference>
<dbReference type="PANTHER" id="PTHR12287:SF23">
    <property type="entry name" value="AROUSER, ISOFORM A-RELATED"/>
    <property type="match status" value="1"/>
</dbReference>
<sequence length="455" mass="49485">MESNTDSETASAHAQSHVVSITAIIKVWFNSESFKTIPTSLSIREDARELADFSETDLVEGLPQHHRLRDGPGGIGAQTGALTPKRTKKKKKKKQPQREDSEDDERGGGAGVRRQHSLREMFPSTSRNFKLEHVASIVFQEKIKSQEKLARKLSLLSAKQRLSSRQVFFVLTDKEIRVKEANTTDLLMMLPFASIIFCAHFHLSGELSNILSIFVRNVTEGGDYQAHFFKCANTPAPAIAELINGAMTNAKQPSRRTSYRNDDHDELNPMSHSMTRDMIDGDNWGIGSPPRSPTGPTIQPLRTMPSNNQSPNAFIQMGGPTGRGGGGGGGGGSNPGVVVSHMTSSTDQLARRDVSSSPAISADIGRHLRPSSAGSNSASSPNQSGNAHLLHPRTAQLQHEGMNPSPRTARRLGEMVAKTTNQYTESVLSRSAGGESRSSSDIRKTMKASKIQRDV</sequence>
<dbReference type="EnsemblMetazoa" id="Aqu2.1.04587_001">
    <property type="protein sequence ID" value="Aqu2.1.04587_001"/>
    <property type="gene ID" value="Aqu2.1.04587"/>
</dbReference>
<evidence type="ECO:0000256" key="1">
    <source>
        <dbReference type="SAM" id="MobiDB-lite"/>
    </source>
</evidence>
<dbReference type="PANTHER" id="PTHR12287">
    <property type="entry name" value="EPIDERMAL GROWTH FACTOR RECEPTOR KINASE SUBSTRATE EPS8-RELATED PROTEIN"/>
    <property type="match status" value="1"/>
</dbReference>
<dbReference type="OrthoDB" id="4680325at2759"/>
<dbReference type="GO" id="GO:0003779">
    <property type="term" value="F:actin binding"/>
    <property type="evidence" value="ECO:0007669"/>
    <property type="project" value="TreeGrafter"/>
</dbReference>
<dbReference type="Pfam" id="PF08416">
    <property type="entry name" value="PTB"/>
    <property type="match status" value="1"/>
</dbReference>
<proteinExistence type="predicted"/>
<evidence type="ECO:0000259" key="2">
    <source>
        <dbReference type="Pfam" id="PF08416"/>
    </source>
</evidence>
<evidence type="ECO:0000313" key="3">
    <source>
        <dbReference type="EnsemblMetazoa" id="Aqu2.1.04587_001"/>
    </source>
</evidence>
<protein>
    <recommendedName>
        <fullName evidence="2">PTB domain-containing protein</fullName>
    </recommendedName>
</protein>
<dbReference type="GO" id="GO:0005886">
    <property type="term" value="C:plasma membrane"/>
    <property type="evidence" value="ECO:0007669"/>
    <property type="project" value="TreeGrafter"/>
</dbReference>
<dbReference type="GO" id="GO:0007266">
    <property type="term" value="P:Rho protein signal transduction"/>
    <property type="evidence" value="ECO:0007669"/>
    <property type="project" value="TreeGrafter"/>
</dbReference>
<feature type="compositionally biased region" description="Low complexity" evidence="1">
    <location>
        <begin position="370"/>
        <end position="387"/>
    </location>
</feature>
<feature type="compositionally biased region" description="Gly residues" evidence="1">
    <location>
        <begin position="319"/>
        <end position="334"/>
    </location>
</feature>
<name>A0A1X7SR73_AMPQE</name>
<accession>A0A1X7SR73</accession>
<feature type="compositionally biased region" description="Polar residues" evidence="1">
    <location>
        <begin position="304"/>
        <end position="313"/>
    </location>
</feature>
<feature type="compositionally biased region" description="Polar residues" evidence="1">
    <location>
        <begin position="418"/>
        <end position="428"/>
    </location>
</feature>
<dbReference type="InterPro" id="IPR039801">
    <property type="entry name" value="EPS8-like"/>
</dbReference>
<dbReference type="AlphaFoldDB" id="A0A1X7SR73"/>
<reference evidence="3" key="1">
    <citation type="submission" date="2017-05" db="UniProtKB">
        <authorList>
            <consortium name="EnsemblMetazoa"/>
        </authorList>
    </citation>
    <scope>IDENTIFICATION</scope>
</reference>
<feature type="domain" description="PTB" evidence="2">
    <location>
        <begin position="130"/>
        <end position="254"/>
    </location>
</feature>
<organism evidence="3">
    <name type="scientific">Amphimedon queenslandica</name>
    <name type="common">Sponge</name>
    <dbReference type="NCBI Taxonomy" id="400682"/>
    <lineage>
        <taxon>Eukaryota</taxon>
        <taxon>Metazoa</taxon>
        <taxon>Porifera</taxon>
        <taxon>Demospongiae</taxon>
        <taxon>Heteroscleromorpha</taxon>
        <taxon>Haplosclerida</taxon>
        <taxon>Niphatidae</taxon>
        <taxon>Amphimedon</taxon>
    </lineage>
</organism>
<dbReference type="InParanoid" id="A0A1X7SR73"/>
<feature type="region of interest" description="Disordered" evidence="1">
    <location>
        <begin position="61"/>
        <end position="118"/>
    </location>
</feature>
<dbReference type="Gene3D" id="2.30.29.30">
    <property type="entry name" value="Pleckstrin-homology domain (PH domain)/Phosphotyrosine-binding domain (PTB)"/>
    <property type="match status" value="1"/>
</dbReference>
<dbReference type="SUPFAM" id="SSF50729">
    <property type="entry name" value="PH domain-like"/>
    <property type="match status" value="1"/>
</dbReference>
<dbReference type="GO" id="GO:0035023">
    <property type="term" value="P:regulation of Rho protein signal transduction"/>
    <property type="evidence" value="ECO:0007669"/>
    <property type="project" value="TreeGrafter"/>
</dbReference>